<evidence type="ECO:0000313" key="2">
    <source>
        <dbReference type="Proteomes" id="UP000236291"/>
    </source>
</evidence>
<sequence length="62" mass="6481">MSNHVVVAADCSYLGLDGSRPALAEACADATWENIPLPLDPLAYGSPVVVDGEQVGEIVMRP</sequence>
<evidence type="ECO:0000313" key="1">
    <source>
        <dbReference type="EMBL" id="PNX74669.1"/>
    </source>
</evidence>
<reference evidence="1 2" key="1">
    <citation type="journal article" date="2014" name="Am. J. Bot.">
        <title>Genome assembly and annotation for red clover (Trifolium pratense; Fabaceae).</title>
        <authorList>
            <person name="Istvanek J."/>
            <person name="Jaros M."/>
            <person name="Krenek A."/>
            <person name="Repkova J."/>
        </authorList>
    </citation>
    <scope>NUCLEOTIDE SEQUENCE [LARGE SCALE GENOMIC DNA]</scope>
    <source>
        <strain evidence="2">cv. Tatra</strain>
        <tissue evidence="1">Young leaves</tissue>
    </source>
</reference>
<reference evidence="1 2" key="2">
    <citation type="journal article" date="2017" name="Front. Plant Sci.">
        <title>Gene Classification and Mining of Molecular Markers Useful in Red Clover (Trifolium pratense) Breeding.</title>
        <authorList>
            <person name="Istvanek J."/>
            <person name="Dluhosova J."/>
            <person name="Dluhos P."/>
            <person name="Patkova L."/>
            <person name="Nedelnik J."/>
            <person name="Repkova J."/>
        </authorList>
    </citation>
    <scope>NUCLEOTIDE SEQUENCE [LARGE SCALE GENOMIC DNA]</scope>
    <source>
        <strain evidence="2">cv. Tatra</strain>
        <tissue evidence="1">Young leaves</tissue>
    </source>
</reference>
<dbReference type="AlphaFoldDB" id="A0A2K3L820"/>
<gene>
    <name evidence="1" type="ORF">L195_g030595</name>
</gene>
<name>A0A2K3L820_TRIPR</name>
<comment type="caution">
    <text evidence="1">The sequence shown here is derived from an EMBL/GenBank/DDBJ whole genome shotgun (WGS) entry which is preliminary data.</text>
</comment>
<proteinExistence type="predicted"/>
<dbReference type="EMBL" id="ASHM01027868">
    <property type="protein sequence ID" value="PNX74669.1"/>
    <property type="molecule type" value="Genomic_DNA"/>
</dbReference>
<accession>A0A2K3L820</accession>
<protein>
    <submittedName>
        <fullName evidence="1">Uncharacterized protein</fullName>
    </submittedName>
</protein>
<dbReference type="Proteomes" id="UP000236291">
    <property type="component" value="Unassembled WGS sequence"/>
</dbReference>
<organism evidence="1 2">
    <name type="scientific">Trifolium pratense</name>
    <name type="common">Red clover</name>
    <dbReference type="NCBI Taxonomy" id="57577"/>
    <lineage>
        <taxon>Eukaryota</taxon>
        <taxon>Viridiplantae</taxon>
        <taxon>Streptophyta</taxon>
        <taxon>Embryophyta</taxon>
        <taxon>Tracheophyta</taxon>
        <taxon>Spermatophyta</taxon>
        <taxon>Magnoliopsida</taxon>
        <taxon>eudicotyledons</taxon>
        <taxon>Gunneridae</taxon>
        <taxon>Pentapetalae</taxon>
        <taxon>rosids</taxon>
        <taxon>fabids</taxon>
        <taxon>Fabales</taxon>
        <taxon>Fabaceae</taxon>
        <taxon>Papilionoideae</taxon>
        <taxon>50 kb inversion clade</taxon>
        <taxon>NPAAA clade</taxon>
        <taxon>Hologalegina</taxon>
        <taxon>IRL clade</taxon>
        <taxon>Trifolieae</taxon>
        <taxon>Trifolium</taxon>
    </lineage>
</organism>